<dbReference type="EMBL" id="AP021875">
    <property type="protein sequence ID" value="BBO74143.1"/>
    <property type="molecule type" value="Genomic_DNA"/>
</dbReference>
<dbReference type="PANTHER" id="PTHR37170:SF1">
    <property type="entry name" value="GLUTAREDOXIN-LIKE PROTEIN"/>
    <property type="match status" value="1"/>
</dbReference>
<dbReference type="OrthoDB" id="5419931at2"/>
<dbReference type="InterPro" id="IPR036249">
    <property type="entry name" value="Thioredoxin-like_sf"/>
</dbReference>
<reference evidence="3 4" key="1">
    <citation type="submission" date="2019-11" db="EMBL/GenBank/DDBJ databases">
        <title>Comparative genomics of hydrocarbon-degrading Desulfosarcina strains.</title>
        <authorList>
            <person name="Watanabe M."/>
            <person name="Kojima H."/>
            <person name="Fukui M."/>
        </authorList>
    </citation>
    <scope>NUCLEOTIDE SEQUENCE [LARGE SCALE GENOMIC DNA]</scope>
    <source>
        <strain evidence="3 4">PP31</strain>
    </source>
</reference>
<accession>A0A5K7Z220</accession>
<proteinExistence type="predicted"/>
<feature type="region of interest" description="Disordered" evidence="1">
    <location>
        <begin position="307"/>
        <end position="327"/>
    </location>
</feature>
<name>A0A5K7Z220_9BACT</name>
<dbReference type="SUPFAM" id="SSF48371">
    <property type="entry name" value="ARM repeat"/>
    <property type="match status" value="1"/>
</dbReference>
<dbReference type="Pfam" id="PF13646">
    <property type="entry name" value="HEAT_2"/>
    <property type="match status" value="1"/>
</dbReference>
<dbReference type="AlphaFoldDB" id="A0A5K7Z220"/>
<dbReference type="InterPro" id="IPR011989">
    <property type="entry name" value="ARM-like"/>
</dbReference>
<dbReference type="Pfam" id="PF13192">
    <property type="entry name" value="Thioredoxin_3"/>
    <property type="match status" value="1"/>
</dbReference>
<gene>
    <name evidence="3" type="ORF">DSCW_15600</name>
</gene>
<dbReference type="KEGG" id="dwd:DSCW_15600"/>
<evidence type="ECO:0000256" key="1">
    <source>
        <dbReference type="SAM" id="MobiDB-lite"/>
    </source>
</evidence>
<dbReference type="PROSITE" id="PS00195">
    <property type="entry name" value="GLUTAREDOXIN_1"/>
    <property type="match status" value="1"/>
</dbReference>
<dbReference type="InterPro" id="IPR016024">
    <property type="entry name" value="ARM-type_fold"/>
</dbReference>
<organism evidence="3 4">
    <name type="scientific">Desulfosarcina widdelii</name>
    <dbReference type="NCBI Taxonomy" id="947919"/>
    <lineage>
        <taxon>Bacteria</taxon>
        <taxon>Pseudomonadati</taxon>
        <taxon>Thermodesulfobacteriota</taxon>
        <taxon>Desulfobacteria</taxon>
        <taxon>Desulfobacterales</taxon>
        <taxon>Desulfosarcinaceae</taxon>
        <taxon>Desulfosarcina</taxon>
    </lineage>
</organism>
<dbReference type="RefSeq" id="WP_155303195.1">
    <property type="nucleotide sequence ID" value="NZ_AP021875.1"/>
</dbReference>
<keyword evidence="4" id="KW-1185">Reference proteome</keyword>
<dbReference type="InterPro" id="IPR011767">
    <property type="entry name" value="GLR_AS"/>
</dbReference>
<evidence type="ECO:0000259" key="2">
    <source>
        <dbReference type="Pfam" id="PF13192"/>
    </source>
</evidence>
<evidence type="ECO:0000313" key="3">
    <source>
        <dbReference type="EMBL" id="BBO74143.1"/>
    </source>
</evidence>
<dbReference type="Proteomes" id="UP000427769">
    <property type="component" value="Chromosome"/>
</dbReference>
<feature type="compositionally biased region" description="Basic and acidic residues" evidence="1">
    <location>
        <begin position="314"/>
        <end position="327"/>
    </location>
</feature>
<sequence length="327" mass="35378">MTERITEQAKDRIRKWGKGRDADIPLRYTTTGDAMDEAFKDFAGMMADLAPCVNAKKDGDAPVTLPSLLVGSRVTYQAIPHDRELEPFLELLADADAFSDRVSAEVRERLAQLTLPALVKVYVTPFCPHCPNVVSLLLGLAAVSEQVRVTVIDGELFPDAAVKDKVSAAPTVILDGQFRWTGSVDAAELVTLMLDRDPANLGADALRSMIEEGDAEGVARMMSQRGKIFGAFIDLLAHPRWSVRLGAMVAFESLAEVDAGLAKEIVEPLTALFEKVDDMVKGDLLHVLGESGNQTALPFLEGVAAGDDDEEMQEAAREAIEKLKEGG</sequence>
<dbReference type="Gene3D" id="1.25.10.10">
    <property type="entry name" value="Leucine-rich Repeat Variant"/>
    <property type="match status" value="1"/>
</dbReference>
<evidence type="ECO:0000313" key="4">
    <source>
        <dbReference type="Proteomes" id="UP000427769"/>
    </source>
</evidence>
<dbReference type="SUPFAM" id="SSF52833">
    <property type="entry name" value="Thioredoxin-like"/>
    <property type="match status" value="1"/>
</dbReference>
<dbReference type="PANTHER" id="PTHR37170">
    <property type="entry name" value="GLUTAREDOXIN-RELATED"/>
    <property type="match status" value="1"/>
</dbReference>
<dbReference type="InterPro" id="IPR012336">
    <property type="entry name" value="Thioredoxin-like_fold"/>
</dbReference>
<protein>
    <recommendedName>
        <fullName evidence="2">Thioredoxin-like fold domain-containing protein</fullName>
    </recommendedName>
</protein>
<feature type="domain" description="Thioredoxin-like fold" evidence="2">
    <location>
        <begin position="119"/>
        <end position="188"/>
    </location>
</feature>
<dbReference type="Gene3D" id="3.40.30.80">
    <property type="match status" value="1"/>
</dbReference>